<name>A0A161LIW1_9ACTN</name>
<dbReference type="EMBL" id="BDCX01000011">
    <property type="protein sequence ID" value="GAT68734.1"/>
    <property type="molecule type" value="Genomic_DNA"/>
</dbReference>
<dbReference type="Proteomes" id="UP000077701">
    <property type="component" value="Unassembled WGS sequence"/>
</dbReference>
<gene>
    <name evidence="1" type="ORF">PS9374_04399</name>
</gene>
<sequence length="85" mass="9318">MHTWSAHTGRAIVEAMSDQAPGIPGIDELRKRLYGTFVSAVRVATPGQVAEARRAVEAVRAEDPALVERMEQFWRSGEDPARVSA</sequence>
<evidence type="ECO:0000313" key="1">
    <source>
        <dbReference type="EMBL" id="GAT68734.1"/>
    </source>
</evidence>
<reference evidence="2" key="2">
    <citation type="submission" date="2016-04" db="EMBL/GenBank/DDBJ databases">
        <title>Planomonospora sphaerica JCM9374 whole genome shotgun sequence.</title>
        <authorList>
            <person name="Suzuki T."/>
            <person name="Dohra H."/>
            <person name="Kodani S."/>
        </authorList>
    </citation>
    <scope>NUCLEOTIDE SEQUENCE [LARGE SCALE GENOMIC DNA]</scope>
    <source>
        <strain evidence="2">JCM 9374</strain>
    </source>
</reference>
<proteinExistence type="predicted"/>
<comment type="caution">
    <text evidence="1">The sequence shown here is derived from an EMBL/GenBank/DDBJ whole genome shotgun (WGS) entry which is preliminary data.</text>
</comment>
<reference evidence="1 2" key="1">
    <citation type="journal article" date="2016" name="Genome Announc.">
        <title>Draft Genome Sequence of Planomonospora sphaerica JCM9374, a Rare Actinomycete.</title>
        <authorList>
            <person name="Dohra H."/>
            <person name="Suzuki T."/>
            <person name="Inoue Y."/>
            <person name="Kodani S."/>
        </authorList>
    </citation>
    <scope>NUCLEOTIDE SEQUENCE [LARGE SCALE GENOMIC DNA]</scope>
    <source>
        <strain evidence="1 2">JCM 9374</strain>
    </source>
</reference>
<organism evidence="1 2">
    <name type="scientific">Planomonospora sphaerica</name>
    <dbReference type="NCBI Taxonomy" id="161355"/>
    <lineage>
        <taxon>Bacteria</taxon>
        <taxon>Bacillati</taxon>
        <taxon>Actinomycetota</taxon>
        <taxon>Actinomycetes</taxon>
        <taxon>Streptosporangiales</taxon>
        <taxon>Streptosporangiaceae</taxon>
        <taxon>Planomonospora</taxon>
    </lineage>
</organism>
<accession>A0A161LIW1</accession>
<evidence type="ECO:0000313" key="2">
    <source>
        <dbReference type="Proteomes" id="UP000077701"/>
    </source>
</evidence>
<protein>
    <submittedName>
        <fullName evidence="1">Uncharacterized protein</fullName>
    </submittedName>
</protein>
<dbReference type="AlphaFoldDB" id="A0A161LIW1"/>
<keyword evidence="2" id="KW-1185">Reference proteome</keyword>